<sequence>MDANLVILDYLPRSLARPELLLRRPSAEGVFGCVYNSVSVYVNTITMLIQ</sequence>
<name>A0A2P2K9X0_RHIMU</name>
<reference evidence="1" key="1">
    <citation type="submission" date="2018-02" db="EMBL/GenBank/DDBJ databases">
        <title>Rhizophora mucronata_Transcriptome.</title>
        <authorList>
            <person name="Meera S.P."/>
            <person name="Sreeshan A."/>
            <person name="Augustine A."/>
        </authorList>
    </citation>
    <scope>NUCLEOTIDE SEQUENCE</scope>
    <source>
        <tissue evidence="1">Leaf</tissue>
    </source>
</reference>
<accession>A0A2P2K9X0</accession>
<proteinExistence type="predicted"/>
<protein>
    <submittedName>
        <fullName evidence="1">Uncharacterized protein</fullName>
    </submittedName>
</protein>
<dbReference type="AlphaFoldDB" id="A0A2P2K9X0"/>
<dbReference type="EMBL" id="GGEC01022044">
    <property type="protein sequence ID" value="MBX02528.1"/>
    <property type="molecule type" value="Transcribed_RNA"/>
</dbReference>
<organism evidence="1">
    <name type="scientific">Rhizophora mucronata</name>
    <name type="common">Asiatic mangrove</name>
    <dbReference type="NCBI Taxonomy" id="61149"/>
    <lineage>
        <taxon>Eukaryota</taxon>
        <taxon>Viridiplantae</taxon>
        <taxon>Streptophyta</taxon>
        <taxon>Embryophyta</taxon>
        <taxon>Tracheophyta</taxon>
        <taxon>Spermatophyta</taxon>
        <taxon>Magnoliopsida</taxon>
        <taxon>eudicotyledons</taxon>
        <taxon>Gunneridae</taxon>
        <taxon>Pentapetalae</taxon>
        <taxon>rosids</taxon>
        <taxon>fabids</taxon>
        <taxon>Malpighiales</taxon>
        <taxon>Rhizophoraceae</taxon>
        <taxon>Rhizophora</taxon>
    </lineage>
</organism>
<evidence type="ECO:0000313" key="1">
    <source>
        <dbReference type="EMBL" id="MBX02528.1"/>
    </source>
</evidence>